<dbReference type="InterPro" id="IPR009030">
    <property type="entry name" value="Growth_fac_rcpt_cys_sf"/>
</dbReference>
<evidence type="ECO:0000313" key="5">
    <source>
        <dbReference type="EMBL" id="EAR83524.2"/>
    </source>
</evidence>
<dbReference type="OrthoDB" id="4062651at2759"/>
<feature type="transmembrane region" description="Helical" evidence="3">
    <location>
        <begin position="1859"/>
        <end position="1877"/>
    </location>
</feature>
<feature type="compositionally biased region" description="Low complexity" evidence="2">
    <location>
        <begin position="1547"/>
        <end position="1563"/>
    </location>
</feature>
<dbReference type="HOGENOM" id="CLU_001625_2_0_1"/>
<sequence length="1916" mass="218581">MIDINYFLKEFNLLIQMNQKRVERLCQLFSITILLLRVKADCNDPTFIQQTGYKNYDCLVQTGQYFTEAQAVAYGLDAETAFGLPMVKVNYNCNPDLVSVGHTVSLGSLFGNKIHLYMKSKQQIQDLTISYDFFYSDLPWLIYYNELTLTYGTKYITKYPPKDVYTQLAGCLVYKFSINYEFKGLSDEKFEYFDFQMFSSSQQIFCFQGVNNVVVYVNYQCPLNCSSCDSNQNCLTCLDNYYIATNPNTNLAYCKLTCAPQQYATLPDSITQSQTCQNCIDYCQSCSTDKQCDTCNTNYEFISQIASCLPVCNSNQYRDSNYQCQNCIANCLKCTGPLNCTNCQNPFQFDNSLLQCICPSQGYYLDSNGNCNSCDSTCQTCSGSLNSNCTSCPPNWFSLGGYCYQWCPNNYQQQLSNFECVQCQQFILPNCQTCYPTCKNCLFQQKNKCIDCYETRQIQNGKCVCRDSNDQRDIHFQCSYKNIAVLQATLDASQPLLIIDFGVNLNQIDNLSCSQIFQNPTLTSIGQSATCAINSTQIQVQLSQDSIIIENDQLSLVSGVLSYQASPSIFIDTFYLLNVVQLRNLPPQINVLYDKIQNTCNDITYSLTLKNDASRGFLSLQWSVQIIPSLDTKTQSQVDSIIQAANTQMSQTLTINKYIIPPNSQINLQLNYQLKINSNGLLQYSTQYLKVKQIVISVIQSQYPPIYRYYDLTIDYSIYVQTCDQNGPFIFMEPLSVQIQSSVMPSLNYNNPTFTDAQIEINVKPFTIPIGSILDLNIVATLVSNQDISQTNAIQINPKLTNLFILIEGGSNQLVNYKQPLVLSGIARDYEVEDENSPQGISLTWSCESIVQNNGDYQCYNYLNKVQTIQQTGISTTIPGKTFQPYQTLKFTFQGIKDSRNSASSVLVIFAEIDLPPLTVIFYKVPQIEIVNLNEDINVQLIYSSNVSSDILTYAGAILYDDDVQGVIKFDFYQVKLRIWDYFSKVLPSNPVVQLRFTVYNPAYLMPSMTIINFNINLPPQNCVLQITPANGQAIQTNFQIQMVGCSSNNLPITYQIFYYLNQDDMKSEIQNPKIILRRQIQDQVVLNQKFTILPEGNLIIMAQAMDSKLAVNNSTIQVQVSPLNCDEQTLLGILDNALNPTSNLLPSQNVLNLSIIGEQISKSNPLYNLTSVNQKKLQIIQQLITQSSQLPKSSFLYTYSNKIIAQLQSSLPIQSDAQVTTILEQLNQLLQKQQQMPSNNQLINNNNILLQNLIDSYKILNATTQTVSYDMLPTQINISNSICNQLNNQTLPNQGGIQLQGNLINLDCQQITDKNLQQYMQIFSTPPTNETNIYNAANLVFSQNPYKETASFQNYTQALTKADPNLTISYNQVIQPNISNRNKSSDYQPNSKVVLKFQNSHQSSNNSNMTCIQQKQTTWSKNGCQILKENSIFGYFCYCEQQHPTTLIDDLESILNNKNLETAFSSQGFDNISHFSDFYKFVVFWFLSSLTLVQFGLYFYGNFLDKKYQGGINFYHASSRVFPIIQVNQTEQVQSQQYHSIAQQTPQLQPLTQQEAPQQEQQINKQDEKPQRKDSKSIYSRRSISFTAFEYQKDGLKLASNQDFIFKKTSQFSHKVIENNELKIDNQIVEDCKLQNLEIQKDVEELNLDQQQINQMQSERKCVSLSNFGQNNISNKENPTKLTANISNERIVSHQDENKQENQNSIFDNDQEQQKIKHQKELELKKEQENNLIIEKYMSYPALIRVLVFHDFFSIFFLYDKVLSRSIRFTIYYIRIIHCLSISTIFGQQYNEAEMIMVSIINSIVLQVSVGIITLTHKIKRIGKYLSTFCMIVLCLFYYYLILAVVSGQSAPSSNSKIVSFFIMIGIDFVVVSFIVSALKMKIISHMLNKAKRIKIIVKLFYLLNFVDIIQNLSV</sequence>
<evidence type="ECO:0000313" key="6">
    <source>
        <dbReference type="Proteomes" id="UP000009168"/>
    </source>
</evidence>
<dbReference type="Gene3D" id="2.10.220.10">
    <property type="entry name" value="Hormone Receptor, Insulin-like Growth Factor Receptor 1, Chain A, domain 2"/>
    <property type="match status" value="2"/>
</dbReference>
<keyword evidence="6" id="KW-1185">Reference proteome</keyword>
<name>Q22DY8_TETTS</name>
<dbReference type="InterPro" id="IPR002859">
    <property type="entry name" value="PKD/REJ-like"/>
</dbReference>
<feature type="coiled-coil region" evidence="1">
    <location>
        <begin position="1630"/>
        <end position="1660"/>
    </location>
</feature>
<keyword evidence="3" id="KW-0812">Transmembrane</keyword>
<protein>
    <submittedName>
        <fullName evidence="5">REJ domain protein</fullName>
    </submittedName>
</protein>
<dbReference type="InterPro" id="IPR006212">
    <property type="entry name" value="Furin_repeat"/>
</dbReference>
<dbReference type="InParanoid" id="Q22DY8"/>
<organism evidence="5 6">
    <name type="scientific">Tetrahymena thermophila (strain SB210)</name>
    <dbReference type="NCBI Taxonomy" id="312017"/>
    <lineage>
        <taxon>Eukaryota</taxon>
        <taxon>Sar</taxon>
        <taxon>Alveolata</taxon>
        <taxon>Ciliophora</taxon>
        <taxon>Intramacronucleata</taxon>
        <taxon>Oligohymenophorea</taxon>
        <taxon>Hymenostomatida</taxon>
        <taxon>Tetrahymenina</taxon>
        <taxon>Tetrahymenidae</taxon>
        <taxon>Tetrahymena</taxon>
    </lineage>
</organism>
<dbReference type="EMBL" id="GG662513">
    <property type="protein sequence ID" value="EAR83524.2"/>
    <property type="molecule type" value="Genomic_DNA"/>
</dbReference>
<evidence type="ECO:0000256" key="3">
    <source>
        <dbReference type="SAM" id="Phobius"/>
    </source>
</evidence>
<feature type="region of interest" description="Disordered" evidence="2">
    <location>
        <begin position="1547"/>
        <end position="1579"/>
    </location>
</feature>
<feature type="transmembrane region" description="Helical" evidence="3">
    <location>
        <begin position="1826"/>
        <end position="1847"/>
    </location>
</feature>
<dbReference type="Pfam" id="PF02010">
    <property type="entry name" value="REJ"/>
    <property type="match status" value="1"/>
</dbReference>
<dbReference type="Proteomes" id="UP000009168">
    <property type="component" value="Unassembled WGS sequence"/>
</dbReference>
<feature type="transmembrane region" description="Helical" evidence="3">
    <location>
        <begin position="1772"/>
        <end position="1791"/>
    </location>
</feature>
<evidence type="ECO:0000256" key="2">
    <source>
        <dbReference type="SAM" id="MobiDB-lite"/>
    </source>
</evidence>
<feature type="transmembrane region" description="Helical" evidence="3">
    <location>
        <begin position="1797"/>
        <end position="1814"/>
    </location>
</feature>
<accession>Q22DY8</accession>
<evidence type="ECO:0000256" key="1">
    <source>
        <dbReference type="SAM" id="Coils"/>
    </source>
</evidence>
<dbReference type="SUPFAM" id="SSF57184">
    <property type="entry name" value="Growth factor receptor domain"/>
    <property type="match status" value="1"/>
</dbReference>
<dbReference type="CDD" id="cd00064">
    <property type="entry name" value="FU"/>
    <property type="match status" value="2"/>
</dbReference>
<evidence type="ECO:0000259" key="4">
    <source>
        <dbReference type="Pfam" id="PF02010"/>
    </source>
</evidence>
<gene>
    <name evidence="5" type="ORF">TTHERM_00925710</name>
</gene>
<keyword evidence="3" id="KW-0472">Membrane</keyword>
<feature type="compositionally biased region" description="Basic and acidic residues" evidence="2">
    <location>
        <begin position="1566"/>
        <end position="1577"/>
    </location>
</feature>
<dbReference type="PANTHER" id="PTHR15332">
    <property type="entry name" value="PROPROTEIN CONVERTASE SUBTILISIN_KEXIN TYPE 5-LIKE"/>
    <property type="match status" value="1"/>
</dbReference>
<reference evidence="6" key="1">
    <citation type="journal article" date="2006" name="PLoS Biol.">
        <title>Macronuclear genome sequence of the ciliate Tetrahymena thermophila, a model eukaryote.</title>
        <authorList>
            <person name="Eisen J.A."/>
            <person name="Coyne R.S."/>
            <person name="Wu M."/>
            <person name="Wu D."/>
            <person name="Thiagarajan M."/>
            <person name="Wortman J.R."/>
            <person name="Badger J.H."/>
            <person name="Ren Q."/>
            <person name="Amedeo P."/>
            <person name="Jones K.M."/>
            <person name="Tallon L.J."/>
            <person name="Delcher A.L."/>
            <person name="Salzberg S.L."/>
            <person name="Silva J.C."/>
            <person name="Haas B.J."/>
            <person name="Majoros W.H."/>
            <person name="Farzad M."/>
            <person name="Carlton J.M."/>
            <person name="Smith R.K. Jr."/>
            <person name="Garg J."/>
            <person name="Pearlman R.E."/>
            <person name="Karrer K.M."/>
            <person name="Sun L."/>
            <person name="Manning G."/>
            <person name="Elde N.C."/>
            <person name="Turkewitz A.P."/>
            <person name="Asai D.J."/>
            <person name="Wilkes D.E."/>
            <person name="Wang Y."/>
            <person name="Cai H."/>
            <person name="Collins K."/>
            <person name="Stewart B.A."/>
            <person name="Lee S.R."/>
            <person name="Wilamowska K."/>
            <person name="Weinberg Z."/>
            <person name="Ruzzo W.L."/>
            <person name="Wloga D."/>
            <person name="Gaertig J."/>
            <person name="Frankel J."/>
            <person name="Tsao C.-C."/>
            <person name="Gorovsky M.A."/>
            <person name="Keeling P.J."/>
            <person name="Waller R.F."/>
            <person name="Patron N.J."/>
            <person name="Cherry J.M."/>
            <person name="Stover N.A."/>
            <person name="Krieger C.J."/>
            <person name="del Toro C."/>
            <person name="Ryder H.F."/>
            <person name="Williamson S.C."/>
            <person name="Barbeau R.A."/>
            <person name="Hamilton E.P."/>
            <person name="Orias E."/>
        </authorList>
    </citation>
    <scope>NUCLEOTIDE SEQUENCE [LARGE SCALE GENOMIC DNA]</scope>
    <source>
        <strain evidence="6">SB210</strain>
    </source>
</reference>
<keyword evidence="1" id="KW-0175">Coiled coil</keyword>
<feature type="domain" description="PKD/REJ-like" evidence="4">
    <location>
        <begin position="759"/>
        <end position="1151"/>
    </location>
</feature>
<dbReference type="SMART" id="SM00261">
    <property type="entry name" value="FU"/>
    <property type="match status" value="5"/>
</dbReference>
<dbReference type="eggNOG" id="KOG3525">
    <property type="taxonomic scope" value="Eukaryota"/>
</dbReference>
<keyword evidence="3" id="KW-1133">Transmembrane helix</keyword>
<dbReference type="PANTHER" id="PTHR15332:SF175">
    <property type="entry name" value="PROPROTEIN CONVERTASE SUBTILISIN_KEXIN TYPE 5-LIKE"/>
    <property type="match status" value="1"/>
</dbReference>
<dbReference type="KEGG" id="tet:TTHERM_00925710"/>
<proteinExistence type="predicted"/>
<dbReference type="RefSeq" id="XP_001031187.2">
    <property type="nucleotide sequence ID" value="XM_001031187.2"/>
</dbReference>
<dbReference type="GeneID" id="7843388"/>